<accession>A0A2H3BB72</accession>
<feature type="region of interest" description="Disordered" evidence="1">
    <location>
        <begin position="1"/>
        <end position="28"/>
    </location>
</feature>
<organism evidence="2 3">
    <name type="scientific">Armillaria solidipes</name>
    <dbReference type="NCBI Taxonomy" id="1076256"/>
    <lineage>
        <taxon>Eukaryota</taxon>
        <taxon>Fungi</taxon>
        <taxon>Dikarya</taxon>
        <taxon>Basidiomycota</taxon>
        <taxon>Agaricomycotina</taxon>
        <taxon>Agaricomycetes</taxon>
        <taxon>Agaricomycetidae</taxon>
        <taxon>Agaricales</taxon>
        <taxon>Marasmiineae</taxon>
        <taxon>Physalacriaceae</taxon>
        <taxon>Armillaria</taxon>
    </lineage>
</organism>
<sequence length="122" mass="14126">MHVKTPSKKRERAVNKKGDESLRSQEECPGSKSFRITWRYLSGNETKVRDPNFFPSIQKHEKGGRALRSLLQGLELTSTWLALTYRRLCTRLSEQIHAWMAQAVQSSGRTLLGSMVRRDHRE</sequence>
<dbReference type="AlphaFoldDB" id="A0A2H3BB72"/>
<protein>
    <submittedName>
        <fullName evidence="2">Uncharacterized protein</fullName>
    </submittedName>
</protein>
<gene>
    <name evidence="2" type="ORF">ARMSODRAFT_960608</name>
</gene>
<evidence type="ECO:0000256" key="1">
    <source>
        <dbReference type="SAM" id="MobiDB-lite"/>
    </source>
</evidence>
<feature type="compositionally biased region" description="Basic and acidic residues" evidence="1">
    <location>
        <begin position="12"/>
        <end position="26"/>
    </location>
</feature>
<proteinExistence type="predicted"/>
<evidence type="ECO:0000313" key="3">
    <source>
        <dbReference type="Proteomes" id="UP000218334"/>
    </source>
</evidence>
<name>A0A2H3BB72_9AGAR</name>
<evidence type="ECO:0000313" key="2">
    <source>
        <dbReference type="EMBL" id="PBK66154.1"/>
    </source>
</evidence>
<keyword evidence="3" id="KW-1185">Reference proteome</keyword>
<dbReference type="Proteomes" id="UP000218334">
    <property type="component" value="Unassembled WGS sequence"/>
</dbReference>
<reference evidence="3" key="1">
    <citation type="journal article" date="2017" name="Nat. Ecol. Evol.">
        <title>Genome expansion and lineage-specific genetic innovations in the forest pathogenic fungi Armillaria.</title>
        <authorList>
            <person name="Sipos G."/>
            <person name="Prasanna A.N."/>
            <person name="Walter M.C."/>
            <person name="O'Connor E."/>
            <person name="Balint B."/>
            <person name="Krizsan K."/>
            <person name="Kiss B."/>
            <person name="Hess J."/>
            <person name="Varga T."/>
            <person name="Slot J."/>
            <person name="Riley R."/>
            <person name="Boka B."/>
            <person name="Rigling D."/>
            <person name="Barry K."/>
            <person name="Lee J."/>
            <person name="Mihaltcheva S."/>
            <person name="LaButti K."/>
            <person name="Lipzen A."/>
            <person name="Waldron R."/>
            <person name="Moloney N.M."/>
            <person name="Sperisen C."/>
            <person name="Kredics L."/>
            <person name="Vagvoelgyi C."/>
            <person name="Patrignani A."/>
            <person name="Fitzpatrick D."/>
            <person name="Nagy I."/>
            <person name="Doyle S."/>
            <person name="Anderson J.B."/>
            <person name="Grigoriev I.V."/>
            <person name="Gueldener U."/>
            <person name="Muensterkoetter M."/>
            <person name="Nagy L.G."/>
        </authorList>
    </citation>
    <scope>NUCLEOTIDE SEQUENCE [LARGE SCALE GENOMIC DNA]</scope>
    <source>
        <strain evidence="3">28-4</strain>
    </source>
</reference>
<feature type="compositionally biased region" description="Basic residues" evidence="1">
    <location>
        <begin position="1"/>
        <end position="11"/>
    </location>
</feature>
<dbReference type="EMBL" id="KZ293442">
    <property type="protein sequence ID" value="PBK66154.1"/>
    <property type="molecule type" value="Genomic_DNA"/>
</dbReference>